<protein>
    <submittedName>
        <fullName evidence="2">Uncharacterized protein</fullName>
    </submittedName>
</protein>
<dbReference type="OrthoDB" id="3795517at2759"/>
<organism evidence="2 3">
    <name type="scientific">Paraphoma chrysanthemicola</name>
    <dbReference type="NCBI Taxonomy" id="798071"/>
    <lineage>
        <taxon>Eukaryota</taxon>
        <taxon>Fungi</taxon>
        <taxon>Dikarya</taxon>
        <taxon>Ascomycota</taxon>
        <taxon>Pezizomycotina</taxon>
        <taxon>Dothideomycetes</taxon>
        <taxon>Pleosporomycetidae</taxon>
        <taxon>Pleosporales</taxon>
        <taxon>Pleosporineae</taxon>
        <taxon>Phaeosphaeriaceae</taxon>
        <taxon>Paraphoma</taxon>
    </lineage>
</organism>
<accession>A0A8K0R5H4</accession>
<comment type="caution">
    <text evidence="2">The sequence shown here is derived from an EMBL/GenBank/DDBJ whole genome shotgun (WGS) entry which is preliminary data.</text>
</comment>
<keyword evidence="3" id="KW-1185">Reference proteome</keyword>
<dbReference type="EMBL" id="JAGMVJ010000012">
    <property type="protein sequence ID" value="KAH7084388.1"/>
    <property type="molecule type" value="Genomic_DNA"/>
</dbReference>
<feature type="region of interest" description="Disordered" evidence="1">
    <location>
        <begin position="477"/>
        <end position="516"/>
    </location>
</feature>
<feature type="compositionally biased region" description="Polar residues" evidence="1">
    <location>
        <begin position="433"/>
        <end position="446"/>
    </location>
</feature>
<evidence type="ECO:0000256" key="1">
    <source>
        <dbReference type="SAM" id="MobiDB-lite"/>
    </source>
</evidence>
<reference evidence="2" key="1">
    <citation type="journal article" date="2021" name="Nat. Commun.">
        <title>Genetic determinants of endophytism in the Arabidopsis root mycobiome.</title>
        <authorList>
            <person name="Mesny F."/>
            <person name="Miyauchi S."/>
            <person name="Thiergart T."/>
            <person name="Pickel B."/>
            <person name="Atanasova L."/>
            <person name="Karlsson M."/>
            <person name="Huettel B."/>
            <person name="Barry K.W."/>
            <person name="Haridas S."/>
            <person name="Chen C."/>
            <person name="Bauer D."/>
            <person name="Andreopoulos W."/>
            <person name="Pangilinan J."/>
            <person name="LaButti K."/>
            <person name="Riley R."/>
            <person name="Lipzen A."/>
            <person name="Clum A."/>
            <person name="Drula E."/>
            <person name="Henrissat B."/>
            <person name="Kohler A."/>
            <person name="Grigoriev I.V."/>
            <person name="Martin F.M."/>
            <person name="Hacquard S."/>
        </authorList>
    </citation>
    <scope>NUCLEOTIDE SEQUENCE</scope>
    <source>
        <strain evidence="2">MPI-SDFR-AT-0120</strain>
    </source>
</reference>
<evidence type="ECO:0000313" key="3">
    <source>
        <dbReference type="Proteomes" id="UP000813461"/>
    </source>
</evidence>
<dbReference type="Proteomes" id="UP000813461">
    <property type="component" value="Unassembled WGS sequence"/>
</dbReference>
<sequence>MPTFQGYEISVDGSSRMWNGAPSQHLFSNQPVATQPDASNHDTPATHMTLLPPNLDADHDFGQYISLDQHTFRTRQELVQPGCSHRPAPPMPELHPRPHPVFQQSEHTAHRQALYTPLGWQPESASIPSYGAVVMNQVGAQQTHPAMQAPMLPLAQDAQAAVPQSMNALVASFIPKRVQDQPRAAFIAEAPDYAYSISMDEPALHFTLVETLAITLKWFWNHQFALRFMNNGLTSAVHLAILQEHRHLPFSDAEAGRVKDNMSDRYRRTMRRYLEAWSKSTHKVPLDWDDGSLLVNGFIPDATKSPGWKTPDPVPFKDLYKGMKKLPAGEDAADLTRALDFAMKNQKDGPNNEKQEFMFPDDLHTILGTIGYTTVTRNHCDTSIINRYKVLMKTQIAASSKHKLALEQAGMPTPPQKRRHTKKTKEPTKEAQTHVSDGSDWDNTPQQAARPIMVPDEHSTLNADEGHDEEALPDAANVGWASPPAQQSSLDHAPDSKLPPATVDAGSINTSPQAQPSLEALDSGHIHGQSQYNAVDDGAAFLPDGQGEMDALLAQHQGTDYSNILYPQDVTDMPLADQDDPLANLASINQWAHYPDTQL</sequence>
<dbReference type="AlphaFoldDB" id="A0A8K0R5H4"/>
<feature type="compositionally biased region" description="Polar residues" evidence="1">
    <location>
        <begin position="507"/>
        <end position="516"/>
    </location>
</feature>
<feature type="region of interest" description="Disordered" evidence="1">
    <location>
        <begin position="405"/>
        <end position="446"/>
    </location>
</feature>
<gene>
    <name evidence="2" type="ORF">FB567DRAFT_593860</name>
</gene>
<name>A0A8K0R5H4_9PLEO</name>
<proteinExistence type="predicted"/>
<evidence type="ECO:0000313" key="2">
    <source>
        <dbReference type="EMBL" id="KAH7084388.1"/>
    </source>
</evidence>